<dbReference type="InterPro" id="IPR002048">
    <property type="entry name" value="EF_hand_dom"/>
</dbReference>
<protein>
    <recommendedName>
        <fullName evidence="3">EF-hand domain-containing protein</fullName>
    </recommendedName>
</protein>
<proteinExistence type="predicted"/>
<feature type="domain" description="EF-hand" evidence="3">
    <location>
        <begin position="88"/>
        <end position="123"/>
    </location>
</feature>
<keyword evidence="2" id="KW-0677">Repeat</keyword>
<evidence type="ECO:0000313" key="6">
    <source>
        <dbReference type="EMBL" id="CAF3902864.1"/>
    </source>
</evidence>
<evidence type="ECO:0000313" key="4">
    <source>
        <dbReference type="EMBL" id="CAF3828674.1"/>
    </source>
</evidence>
<dbReference type="EMBL" id="CAJOBG010001176">
    <property type="protein sequence ID" value="CAF3902864.1"/>
    <property type="molecule type" value="Genomic_DNA"/>
</dbReference>
<dbReference type="PANTHER" id="PTHR23055">
    <property type="entry name" value="CALCIUM BINDING PROTEINS"/>
    <property type="match status" value="1"/>
</dbReference>
<name>A0A819HNK8_9BILA</name>
<comment type="caution">
    <text evidence="6">The sequence shown here is derived from an EMBL/GenBank/DDBJ whole genome shotgun (WGS) entry which is preliminary data.</text>
</comment>
<dbReference type="PROSITE" id="PS50222">
    <property type="entry name" value="EF_HAND_2"/>
    <property type="match status" value="1"/>
</dbReference>
<dbReference type="GO" id="GO:0005509">
    <property type="term" value="F:calcium ion binding"/>
    <property type="evidence" value="ECO:0007669"/>
    <property type="project" value="InterPro"/>
</dbReference>
<dbReference type="EMBL" id="CAJOBH010000975">
    <property type="protein sequence ID" value="CAF3828674.1"/>
    <property type="molecule type" value="Genomic_DNA"/>
</dbReference>
<dbReference type="Proteomes" id="UP000663866">
    <property type="component" value="Unassembled WGS sequence"/>
</dbReference>
<dbReference type="InterPro" id="IPR028846">
    <property type="entry name" value="Recoverin"/>
</dbReference>
<dbReference type="AlphaFoldDB" id="A0A819HNK8"/>
<evidence type="ECO:0000259" key="3">
    <source>
        <dbReference type="PROSITE" id="PS50222"/>
    </source>
</evidence>
<gene>
    <name evidence="4" type="ORF">BYL167_LOCUS4570</name>
    <name evidence="6" type="ORF">OVN521_LOCUS9606</name>
    <name evidence="5" type="ORF">SMN809_LOCUS3974</name>
    <name evidence="7" type="ORF">UXM345_LOCUS18258</name>
</gene>
<keyword evidence="1" id="KW-0479">Metal-binding</keyword>
<evidence type="ECO:0000313" key="8">
    <source>
        <dbReference type="Proteomes" id="UP000663866"/>
    </source>
</evidence>
<evidence type="ECO:0000313" key="5">
    <source>
        <dbReference type="EMBL" id="CAF3850244.1"/>
    </source>
</evidence>
<dbReference type="Proteomes" id="UP000663842">
    <property type="component" value="Unassembled WGS sequence"/>
</dbReference>
<dbReference type="Gene3D" id="1.10.238.10">
    <property type="entry name" value="EF-hand"/>
    <property type="match status" value="1"/>
</dbReference>
<sequence length="219" mass="25624">MLYIDVKHKESARALMGHKKSKFYHHPQVGKDYTTLTMSQIRYICRYTNLIDKEVCRRHDQFLKMSEDGLLTMRQFTSILQAIWPTGNVNEFADYVFNLYDKDKQGFLEFTEFIILNCQLNNDQFYRGCLFDMIDTHHKGLLSREKIEPLFTALFKLIGHSTDKQNGTSISQRHIVHLLQVVDESKNKCLSRDQFINIGNTVWIDEDNGIGTLLVEHPC</sequence>
<dbReference type="PRINTS" id="PR00450">
    <property type="entry name" value="RECOVERIN"/>
</dbReference>
<dbReference type="Proteomes" id="UP000681967">
    <property type="component" value="Unassembled WGS sequence"/>
</dbReference>
<dbReference type="Proteomes" id="UP000676336">
    <property type="component" value="Unassembled WGS sequence"/>
</dbReference>
<evidence type="ECO:0000313" key="7">
    <source>
        <dbReference type="EMBL" id="CAF4035283.1"/>
    </source>
</evidence>
<reference evidence="6" key="1">
    <citation type="submission" date="2021-02" db="EMBL/GenBank/DDBJ databases">
        <authorList>
            <person name="Nowell W R."/>
        </authorList>
    </citation>
    <scope>NUCLEOTIDE SEQUENCE</scope>
</reference>
<organism evidence="6 8">
    <name type="scientific">Rotaria magnacalcarata</name>
    <dbReference type="NCBI Taxonomy" id="392030"/>
    <lineage>
        <taxon>Eukaryota</taxon>
        <taxon>Metazoa</taxon>
        <taxon>Spiralia</taxon>
        <taxon>Gnathifera</taxon>
        <taxon>Rotifera</taxon>
        <taxon>Eurotatoria</taxon>
        <taxon>Bdelloidea</taxon>
        <taxon>Philodinida</taxon>
        <taxon>Philodinidae</taxon>
        <taxon>Rotaria</taxon>
    </lineage>
</organism>
<dbReference type="InterPro" id="IPR011992">
    <property type="entry name" value="EF-hand-dom_pair"/>
</dbReference>
<evidence type="ECO:0000256" key="2">
    <source>
        <dbReference type="ARBA" id="ARBA00022737"/>
    </source>
</evidence>
<dbReference type="SUPFAM" id="SSF47473">
    <property type="entry name" value="EF-hand"/>
    <property type="match status" value="1"/>
</dbReference>
<accession>A0A819HNK8</accession>
<dbReference type="EMBL" id="CAJOBI010000875">
    <property type="protein sequence ID" value="CAF3850244.1"/>
    <property type="molecule type" value="Genomic_DNA"/>
</dbReference>
<keyword evidence="8" id="KW-1185">Reference proteome</keyword>
<evidence type="ECO:0000256" key="1">
    <source>
        <dbReference type="ARBA" id="ARBA00022723"/>
    </source>
</evidence>
<dbReference type="EMBL" id="CAJOBF010002455">
    <property type="protein sequence ID" value="CAF4035283.1"/>
    <property type="molecule type" value="Genomic_DNA"/>
</dbReference>